<evidence type="ECO:0000313" key="2">
    <source>
        <dbReference type="Proteomes" id="UP000239047"/>
    </source>
</evidence>
<keyword evidence="2" id="KW-1185">Reference proteome</keyword>
<organism evidence="1 2">
    <name type="scientific">Jeotgalibacillus proteolyticus</name>
    <dbReference type="NCBI Taxonomy" id="2082395"/>
    <lineage>
        <taxon>Bacteria</taxon>
        <taxon>Bacillati</taxon>
        <taxon>Bacillota</taxon>
        <taxon>Bacilli</taxon>
        <taxon>Bacillales</taxon>
        <taxon>Caryophanaceae</taxon>
        <taxon>Jeotgalibacillus</taxon>
    </lineage>
</organism>
<dbReference type="Pfam" id="PF10970">
    <property type="entry name" value="GerPE"/>
    <property type="match status" value="1"/>
</dbReference>
<dbReference type="OrthoDB" id="2599887at2"/>
<accession>A0A2S5GH41</accession>
<dbReference type="Proteomes" id="UP000239047">
    <property type="component" value="Unassembled WGS sequence"/>
</dbReference>
<dbReference type="AlphaFoldDB" id="A0A2S5GH41"/>
<dbReference type="EMBL" id="PREZ01000001">
    <property type="protein sequence ID" value="PPA72372.1"/>
    <property type="molecule type" value="Genomic_DNA"/>
</dbReference>
<dbReference type="RefSeq" id="WP_104056522.1">
    <property type="nucleotide sequence ID" value="NZ_PREZ01000001.1"/>
</dbReference>
<protein>
    <submittedName>
        <fullName evidence="1">Spore germination protein GerPE</fullName>
    </submittedName>
</protein>
<evidence type="ECO:0000313" key="1">
    <source>
        <dbReference type="EMBL" id="PPA72372.1"/>
    </source>
</evidence>
<sequence length="120" mass="13419">MSSRIGNLHITTTASNAVIQIGDTCRVDSNARVIAVQRQREFFYGEEAPFSNYEIFSTPPAPPRHLLDHCLCQPSINTVGSLRLVGLANSSVLHVGNSEHIRMVSRVKHIRHFHGNQEFL</sequence>
<gene>
    <name evidence="1" type="ORF">C4B60_03070</name>
</gene>
<reference evidence="1 2" key="1">
    <citation type="submission" date="2018-02" db="EMBL/GenBank/DDBJ databases">
        <title>Jeotgalibacillus proteolyticum sp. nov. a protease producing bacterium isolated from ocean sediments of Laizhou Bay.</title>
        <authorList>
            <person name="Li Y."/>
        </authorList>
    </citation>
    <scope>NUCLEOTIDE SEQUENCE [LARGE SCALE GENOMIC DNA]</scope>
    <source>
        <strain evidence="1 2">22-7</strain>
    </source>
</reference>
<proteinExistence type="predicted"/>
<name>A0A2S5GH41_9BACL</name>
<comment type="caution">
    <text evidence="1">The sequence shown here is derived from an EMBL/GenBank/DDBJ whole genome shotgun (WGS) entry which is preliminary data.</text>
</comment>
<dbReference type="InterPro" id="IPR024496">
    <property type="entry name" value="Spore_germ_GerPE"/>
</dbReference>